<gene>
    <name evidence="8" type="ORF">P4O66_016065</name>
</gene>
<keyword evidence="3" id="KW-0805">Transcription regulation</keyword>
<dbReference type="Pfam" id="PF02946">
    <property type="entry name" value="GTF2I"/>
    <property type="match status" value="2"/>
</dbReference>
<sequence length="701" mass="75913">GMAQLRKLSCDGLRTSAHADLRGPQVSTRQEILTSLVSALDSVCSAMSKLNAEVACVTVHEDNVIAVGTEKGRIFLNSRKEIQTDFHKFCRVSCLQALNSVNSHAKVSDAECSRAGKESITPGKQRTLADTHSNIFVLRKMVEEVFSVLYSEAVGKSTLVPVPYDYIQKEPAAVLVHGLPDGVNLRRPAEYDTKTLMKILEQSNRIRFIVKRPPDERDSKSCSEANHHPSTVAKGAGSHAPAKPPTQEVPGSGSVLSSFLYGMPMSSQPHPDGKLELKPSVPHVLGQERMTMWASGDDKGPVTIDGSDGGERLGLGGDLAQSPPSIHVSKRLLFSIVHEKSEKWDAFIRETEDINTLRECVQILFNSRYAEALGLDHMVPVPYRKIACDPEAVEIIGIPDKIPFKRPCTYGVPKLKRILEERHSVRFVVKRSEVGSIMLPSRSRGAAAPFLVHSGSFSPSISVPHSSTWSVSGHAEFSEIRLGKKEARLLVPSGRSEPAIQKARRPAGCGNRHCPCASAHPDRLAGGGNPLLLVQTRAFRSLSSICLGASLLTDPACSWTIYLFAECLTSGFSRDLLTFWHKDAKLSSGSVRHHFFHSLSAAGKVAKEEGKQDCSAPDDCFPEGLRVPSSALELVSHTHSSRSTSSCVSPLAECEAGPSGDCIPLKKIKMEPPDGEIIQVTVPGTGFVPSPATKARADADR</sequence>
<feature type="compositionally biased region" description="Basic and acidic residues" evidence="7">
    <location>
        <begin position="212"/>
        <end position="227"/>
    </location>
</feature>
<feature type="region of interest" description="Disordered" evidence="7">
    <location>
        <begin position="680"/>
        <end position="701"/>
    </location>
</feature>
<feature type="non-terminal residue" evidence="8">
    <location>
        <position position="1"/>
    </location>
</feature>
<keyword evidence="9" id="KW-1185">Reference proteome</keyword>
<protein>
    <recommendedName>
        <fullName evidence="10">GTF2I repeat domain containing 1</fullName>
    </recommendedName>
</protein>
<dbReference type="PANTHER" id="PTHR46304">
    <property type="entry name" value="GENERAL TRANSCRIPTION FACTOR II-I REPEAT DOMAIN-CONTAINING PROTEIN 1"/>
    <property type="match status" value="1"/>
</dbReference>
<dbReference type="InterPro" id="IPR004212">
    <property type="entry name" value="GTF2I"/>
</dbReference>
<evidence type="ECO:0000256" key="6">
    <source>
        <dbReference type="ARBA" id="ARBA00023242"/>
    </source>
</evidence>
<dbReference type="PROSITE" id="PS51139">
    <property type="entry name" value="GTF2I"/>
    <property type="match status" value="2"/>
</dbReference>
<evidence type="ECO:0008006" key="10">
    <source>
        <dbReference type="Google" id="ProtNLM"/>
    </source>
</evidence>
<evidence type="ECO:0000256" key="4">
    <source>
        <dbReference type="ARBA" id="ARBA00023125"/>
    </source>
</evidence>
<dbReference type="SUPFAM" id="SSF117773">
    <property type="entry name" value="GTF2I-like repeat"/>
    <property type="match status" value="2"/>
</dbReference>
<comment type="subcellular location">
    <subcellularLocation>
        <location evidence="1">Nucleus</location>
    </subcellularLocation>
</comment>
<name>A0AAD8YW80_9TELE</name>
<dbReference type="Gene3D" id="3.90.1460.10">
    <property type="entry name" value="GTF2I-like"/>
    <property type="match status" value="2"/>
</dbReference>
<organism evidence="8 9">
    <name type="scientific">Electrophorus voltai</name>
    <dbReference type="NCBI Taxonomy" id="2609070"/>
    <lineage>
        <taxon>Eukaryota</taxon>
        <taxon>Metazoa</taxon>
        <taxon>Chordata</taxon>
        <taxon>Craniata</taxon>
        <taxon>Vertebrata</taxon>
        <taxon>Euteleostomi</taxon>
        <taxon>Actinopterygii</taxon>
        <taxon>Neopterygii</taxon>
        <taxon>Teleostei</taxon>
        <taxon>Ostariophysi</taxon>
        <taxon>Gymnotiformes</taxon>
        <taxon>Gymnotoidei</taxon>
        <taxon>Gymnotidae</taxon>
        <taxon>Electrophorus</taxon>
    </lineage>
</organism>
<evidence type="ECO:0000256" key="1">
    <source>
        <dbReference type="ARBA" id="ARBA00004123"/>
    </source>
</evidence>
<evidence type="ECO:0000256" key="2">
    <source>
        <dbReference type="ARBA" id="ARBA00022737"/>
    </source>
</evidence>
<keyword evidence="2" id="KW-0677">Repeat</keyword>
<dbReference type="EMBL" id="JAROKS010000023">
    <property type="protein sequence ID" value="KAK1787559.1"/>
    <property type="molecule type" value="Genomic_DNA"/>
</dbReference>
<dbReference type="GO" id="GO:0005634">
    <property type="term" value="C:nucleus"/>
    <property type="evidence" value="ECO:0007669"/>
    <property type="project" value="UniProtKB-SubCell"/>
</dbReference>
<accession>A0AAD8YW80</accession>
<evidence type="ECO:0000256" key="5">
    <source>
        <dbReference type="ARBA" id="ARBA00023163"/>
    </source>
</evidence>
<evidence type="ECO:0000256" key="3">
    <source>
        <dbReference type="ARBA" id="ARBA00023015"/>
    </source>
</evidence>
<dbReference type="GO" id="GO:0003700">
    <property type="term" value="F:DNA-binding transcription factor activity"/>
    <property type="evidence" value="ECO:0007669"/>
    <property type="project" value="TreeGrafter"/>
</dbReference>
<keyword evidence="4" id="KW-0238">DNA-binding</keyword>
<dbReference type="Proteomes" id="UP001239994">
    <property type="component" value="Unassembled WGS sequence"/>
</dbReference>
<evidence type="ECO:0000313" key="9">
    <source>
        <dbReference type="Proteomes" id="UP001239994"/>
    </source>
</evidence>
<evidence type="ECO:0000256" key="7">
    <source>
        <dbReference type="SAM" id="MobiDB-lite"/>
    </source>
</evidence>
<comment type="caution">
    <text evidence="8">The sequence shown here is derived from an EMBL/GenBank/DDBJ whole genome shotgun (WGS) entry which is preliminary data.</text>
</comment>
<dbReference type="AlphaFoldDB" id="A0AAD8YW80"/>
<keyword evidence="5" id="KW-0804">Transcription</keyword>
<dbReference type="PANTHER" id="PTHR46304:SF1">
    <property type="entry name" value="GENERAL TRANSCRIPTION FACTOR II-I REPEAT DOMAIN-CONTAINING PROTEIN 1"/>
    <property type="match status" value="1"/>
</dbReference>
<evidence type="ECO:0000313" key="8">
    <source>
        <dbReference type="EMBL" id="KAK1787559.1"/>
    </source>
</evidence>
<reference evidence="8" key="1">
    <citation type="submission" date="2023-03" db="EMBL/GenBank/DDBJ databases">
        <title>Electrophorus voltai genome.</title>
        <authorList>
            <person name="Bian C."/>
        </authorList>
    </citation>
    <scope>NUCLEOTIDE SEQUENCE</scope>
    <source>
        <strain evidence="8">CB-2022</strain>
        <tissue evidence="8">Muscle</tissue>
    </source>
</reference>
<keyword evidence="6" id="KW-0539">Nucleus</keyword>
<dbReference type="InterPro" id="IPR036647">
    <property type="entry name" value="GTF2I-like_rpt_sf"/>
</dbReference>
<dbReference type="GO" id="GO:0003677">
    <property type="term" value="F:DNA binding"/>
    <property type="evidence" value="ECO:0007669"/>
    <property type="project" value="UniProtKB-KW"/>
</dbReference>
<proteinExistence type="predicted"/>
<feature type="region of interest" description="Disordered" evidence="7">
    <location>
        <begin position="210"/>
        <end position="255"/>
    </location>
</feature>